<evidence type="ECO:0000313" key="3">
    <source>
        <dbReference type="EMBL" id="KAK3731397.1"/>
    </source>
</evidence>
<comment type="caution">
    <text evidence="3">The sequence shown here is derived from an EMBL/GenBank/DDBJ whole genome shotgun (WGS) entry which is preliminary data.</text>
</comment>
<evidence type="ECO:0000256" key="1">
    <source>
        <dbReference type="SAM" id="MobiDB-lite"/>
    </source>
</evidence>
<keyword evidence="4" id="KW-1185">Reference proteome</keyword>
<evidence type="ECO:0000256" key="2">
    <source>
        <dbReference type="SAM" id="SignalP"/>
    </source>
</evidence>
<gene>
    <name evidence="3" type="ORF">RRG08_028401</name>
</gene>
<feature type="signal peptide" evidence="2">
    <location>
        <begin position="1"/>
        <end position="21"/>
    </location>
</feature>
<dbReference type="Proteomes" id="UP001283361">
    <property type="component" value="Unassembled WGS sequence"/>
</dbReference>
<reference evidence="3" key="1">
    <citation type="journal article" date="2023" name="G3 (Bethesda)">
        <title>A reference genome for the long-term kleptoplast-retaining sea slug Elysia crispata morphotype clarki.</title>
        <authorList>
            <person name="Eastman K.E."/>
            <person name="Pendleton A.L."/>
            <person name="Shaikh M.A."/>
            <person name="Suttiyut T."/>
            <person name="Ogas R."/>
            <person name="Tomko P."/>
            <person name="Gavelis G."/>
            <person name="Widhalm J.R."/>
            <person name="Wisecaver J.H."/>
        </authorList>
    </citation>
    <scope>NUCLEOTIDE SEQUENCE</scope>
    <source>
        <strain evidence="3">ECLA1</strain>
    </source>
</reference>
<feature type="chain" id="PRO_5042251782" evidence="2">
    <location>
        <begin position="22"/>
        <end position="250"/>
    </location>
</feature>
<name>A0AAE0Y455_9GAST</name>
<accession>A0AAE0Y455</accession>
<dbReference type="AlphaFoldDB" id="A0AAE0Y455"/>
<protein>
    <submittedName>
        <fullName evidence="3">Uncharacterized protein</fullName>
    </submittedName>
</protein>
<feature type="compositionally biased region" description="Basic and acidic residues" evidence="1">
    <location>
        <begin position="225"/>
        <end position="235"/>
    </location>
</feature>
<proteinExistence type="predicted"/>
<keyword evidence="2" id="KW-0732">Signal</keyword>
<feature type="region of interest" description="Disordered" evidence="1">
    <location>
        <begin position="195"/>
        <end position="238"/>
    </location>
</feature>
<organism evidence="3 4">
    <name type="scientific">Elysia crispata</name>
    <name type="common">lettuce slug</name>
    <dbReference type="NCBI Taxonomy" id="231223"/>
    <lineage>
        <taxon>Eukaryota</taxon>
        <taxon>Metazoa</taxon>
        <taxon>Spiralia</taxon>
        <taxon>Lophotrochozoa</taxon>
        <taxon>Mollusca</taxon>
        <taxon>Gastropoda</taxon>
        <taxon>Heterobranchia</taxon>
        <taxon>Euthyneura</taxon>
        <taxon>Panpulmonata</taxon>
        <taxon>Sacoglossa</taxon>
        <taxon>Placobranchoidea</taxon>
        <taxon>Plakobranchidae</taxon>
        <taxon>Elysia</taxon>
    </lineage>
</organism>
<dbReference type="EMBL" id="JAWDGP010007002">
    <property type="protein sequence ID" value="KAK3731397.1"/>
    <property type="molecule type" value="Genomic_DNA"/>
</dbReference>
<sequence length="250" mass="27289">MARLGLVFWSAAVMSLVCVQAGLDVARICERRCLYGRGGILCRCNAMHFTGKRSLYGQDLVNSGKVKVAELDESPRSSRRALDAAGRLSGSQTSDRRITSSALPLLNTLDSNRVGQLLISLRRLAHRNGIFKKVFEKPGKYHEEILSSNPLYPAVTWAKLSGGQGKSGVRQTPRAKQNLQARSLGFPAISRISDFLRKGNPRNEGDTQLDGRDDTVSMGGSVGDGHPEASDHDDQMVSLQEALRRALGDR</sequence>
<feature type="compositionally biased region" description="Basic and acidic residues" evidence="1">
    <location>
        <begin position="195"/>
        <end position="215"/>
    </location>
</feature>
<evidence type="ECO:0000313" key="4">
    <source>
        <dbReference type="Proteomes" id="UP001283361"/>
    </source>
</evidence>